<feature type="domain" description="Protein kinase" evidence="4">
    <location>
        <begin position="64"/>
        <end position="337"/>
    </location>
</feature>
<evidence type="ECO:0000313" key="6">
    <source>
        <dbReference type="Proteomes" id="UP001177140"/>
    </source>
</evidence>
<gene>
    <name evidence="5" type="ORF">MKW94_022724</name>
</gene>
<dbReference type="GO" id="GO:0005524">
    <property type="term" value="F:ATP binding"/>
    <property type="evidence" value="ECO:0007669"/>
    <property type="project" value="UniProtKB-KW"/>
</dbReference>
<dbReference type="AlphaFoldDB" id="A0AA41VM97"/>
<dbReference type="EMBL" id="JAJJMA010251778">
    <property type="protein sequence ID" value="MCL7043896.1"/>
    <property type="molecule type" value="Genomic_DNA"/>
</dbReference>
<evidence type="ECO:0000259" key="4">
    <source>
        <dbReference type="PROSITE" id="PS50011"/>
    </source>
</evidence>
<comment type="caution">
    <text evidence="5">The sequence shown here is derived from an EMBL/GenBank/DDBJ whole genome shotgun (WGS) entry which is preliminary data.</text>
</comment>
<evidence type="ECO:0000256" key="3">
    <source>
        <dbReference type="SAM" id="Phobius"/>
    </source>
</evidence>
<dbReference type="InterPro" id="IPR011009">
    <property type="entry name" value="Kinase-like_dom_sf"/>
</dbReference>
<evidence type="ECO:0000256" key="2">
    <source>
        <dbReference type="ARBA" id="ARBA00022840"/>
    </source>
</evidence>
<dbReference type="PANTHER" id="PTHR27001:SF39">
    <property type="entry name" value="PROTEIN KINASE SUPERFAMILY PROTEIN"/>
    <property type="match status" value="1"/>
</dbReference>
<dbReference type="Pfam" id="PF00069">
    <property type="entry name" value="Pkinase"/>
    <property type="match status" value="1"/>
</dbReference>
<accession>A0AA41VM97</accession>
<evidence type="ECO:0000313" key="5">
    <source>
        <dbReference type="EMBL" id="MCL7043896.1"/>
    </source>
</evidence>
<keyword evidence="3" id="KW-0472">Membrane</keyword>
<dbReference type="GO" id="GO:0005886">
    <property type="term" value="C:plasma membrane"/>
    <property type="evidence" value="ECO:0007669"/>
    <property type="project" value="TreeGrafter"/>
</dbReference>
<dbReference type="PROSITE" id="PS50011">
    <property type="entry name" value="PROTEIN_KINASE_DOM"/>
    <property type="match status" value="1"/>
</dbReference>
<keyword evidence="1" id="KW-0547">Nucleotide-binding</keyword>
<organism evidence="5 6">
    <name type="scientific">Papaver nudicaule</name>
    <name type="common">Iceland poppy</name>
    <dbReference type="NCBI Taxonomy" id="74823"/>
    <lineage>
        <taxon>Eukaryota</taxon>
        <taxon>Viridiplantae</taxon>
        <taxon>Streptophyta</taxon>
        <taxon>Embryophyta</taxon>
        <taxon>Tracheophyta</taxon>
        <taxon>Spermatophyta</taxon>
        <taxon>Magnoliopsida</taxon>
        <taxon>Ranunculales</taxon>
        <taxon>Papaveraceae</taxon>
        <taxon>Papaveroideae</taxon>
        <taxon>Papaver</taxon>
    </lineage>
</organism>
<dbReference type="SUPFAM" id="SSF56112">
    <property type="entry name" value="Protein kinase-like (PK-like)"/>
    <property type="match status" value="1"/>
</dbReference>
<keyword evidence="3" id="KW-1133">Transmembrane helix</keyword>
<reference evidence="5" key="1">
    <citation type="submission" date="2022-03" db="EMBL/GenBank/DDBJ databases">
        <title>A functionally conserved STORR gene fusion in Papaver species that diverged 16.8 million years ago.</title>
        <authorList>
            <person name="Catania T."/>
        </authorList>
    </citation>
    <scope>NUCLEOTIDE SEQUENCE</scope>
    <source>
        <strain evidence="5">S-191538</strain>
    </source>
</reference>
<keyword evidence="3" id="KW-0812">Transmembrane</keyword>
<dbReference type="GO" id="GO:0004672">
    <property type="term" value="F:protein kinase activity"/>
    <property type="evidence" value="ECO:0007669"/>
    <property type="project" value="InterPro"/>
</dbReference>
<protein>
    <recommendedName>
        <fullName evidence="4">Protein kinase domain-containing protein</fullName>
    </recommendedName>
</protein>
<dbReference type="Gene3D" id="3.30.200.20">
    <property type="entry name" value="Phosphorylase Kinase, domain 1"/>
    <property type="match status" value="1"/>
</dbReference>
<dbReference type="PANTHER" id="PTHR27001">
    <property type="entry name" value="OS01G0253100 PROTEIN"/>
    <property type="match status" value="1"/>
</dbReference>
<dbReference type="Proteomes" id="UP001177140">
    <property type="component" value="Unassembled WGS sequence"/>
</dbReference>
<dbReference type="InterPro" id="IPR000719">
    <property type="entry name" value="Prot_kinase_dom"/>
</dbReference>
<name>A0AA41VM97_PAPNU</name>
<sequence>MGRGSVGYDIVMVFLSLILFTLSIVLLIAIVCRKKSVESEDNLAVKVCGRAYPFVDVHTGTDGFNQRRIIGSGRLGIVYAATFSTSSPVPGEHQTVAVKRIHSRLVLNNAGFGFSSIVKSLSLACHPNVVPIVGFSEAPGERIILMEFISMKSLDFHLQQNVNDASFLDWTGRIKIAAGTARGIEYLHESMSPSIIHGCVKPSNILIDMNLTAKVCDYGLSFLAPQEMRNLVGYVDKECLVEKKGVSKENDVYGFGVVLLELLSGRNVEDGLLVDWAVPLIRDLRIIEVLDPRISVPYSDLTPVTRLAKLASACVSNTRKNRPSITQVVTILNNLELQLSLDLNIQ</sequence>
<evidence type="ECO:0000256" key="1">
    <source>
        <dbReference type="ARBA" id="ARBA00022741"/>
    </source>
</evidence>
<dbReference type="Gene3D" id="1.10.510.10">
    <property type="entry name" value="Transferase(Phosphotransferase) domain 1"/>
    <property type="match status" value="1"/>
</dbReference>
<feature type="transmembrane region" description="Helical" evidence="3">
    <location>
        <begin position="6"/>
        <end position="32"/>
    </location>
</feature>
<keyword evidence="6" id="KW-1185">Reference proteome</keyword>
<proteinExistence type="predicted"/>
<dbReference type="FunFam" id="3.30.200.20:FF:000638">
    <property type="entry name" value="serine/threonine-protein kinase-like protein ACR4"/>
    <property type="match status" value="1"/>
</dbReference>
<keyword evidence="2" id="KW-0067">ATP-binding</keyword>